<reference evidence="2 3" key="1">
    <citation type="submission" date="2019-10" db="EMBL/GenBank/DDBJ databases">
        <title>Taxonomy of Antarctic Massilia spp.: description of Massilia rubra sp. nov., Massilia aquatica sp. nov., Massilia mucilaginosa sp. nov., Massilia frigida sp. nov. isolated from streams, lakes and regoliths.</title>
        <authorList>
            <person name="Holochova P."/>
            <person name="Sedlacek I."/>
            <person name="Kralova S."/>
            <person name="Maslanova I."/>
            <person name="Busse H.-J."/>
            <person name="Stankova E."/>
            <person name="Vrbovska V."/>
            <person name="Kovarovic V."/>
            <person name="Bartak M."/>
            <person name="Svec P."/>
            <person name="Pantucek R."/>
        </authorList>
    </citation>
    <scope>NUCLEOTIDE SEQUENCE [LARGE SCALE GENOMIC DNA]</scope>
    <source>
        <strain evidence="2 3">CCM 8694</strain>
    </source>
</reference>
<name>A0ABX0MIM2_9BURK</name>
<dbReference type="GO" id="GO:0004519">
    <property type="term" value="F:endonuclease activity"/>
    <property type="evidence" value="ECO:0007669"/>
    <property type="project" value="UniProtKB-KW"/>
</dbReference>
<keyword evidence="2" id="KW-0540">Nuclease</keyword>
<keyword evidence="2" id="KW-0255">Endonuclease</keyword>
<dbReference type="Proteomes" id="UP000610594">
    <property type="component" value="Unassembled WGS sequence"/>
</dbReference>
<dbReference type="CDD" id="cd00085">
    <property type="entry name" value="HNHc"/>
    <property type="match status" value="1"/>
</dbReference>
<keyword evidence="2" id="KW-0378">Hydrolase</keyword>
<evidence type="ECO:0000256" key="1">
    <source>
        <dbReference type="SAM" id="MobiDB-lite"/>
    </source>
</evidence>
<protein>
    <submittedName>
        <fullName evidence="2">HNH endonuclease</fullName>
    </submittedName>
</protein>
<keyword evidence="3" id="KW-1185">Reference proteome</keyword>
<organism evidence="2 3">
    <name type="scientific">Massilia genomosp. 1</name>
    <dbReference type="NCBI Taxonomy" id="2609280"/>
    <lineage>
        <taxon>Bacteria</taxon>
        <taxon>Pseudomonadati</taxon>
        <taxon>Pseudomonadota</taxon>
        <taxon>Betaproteobacteria</taxon>
        <taxon>Burkholderiales</taxon>
        <taxon>Oxalobacteraceae</taxon>
        <taxon>Telluria group</taxon>
        <taxon>Massilia</taxon>
    </lineage>
</organism>
<evidence type="ECO:0000313" key="2">
    <source>
        <dbReference type="EMBL" id="NHZ62624.1"/>
    </source>
</evidence>
<dbReference type="InterPro" id="IPR003615">
    <property type="entry name" value="HNH_nuc"/>
</dbReference>
<proteinExistence type="predicted"/>
<gene>
    <name evidence="2" type="ORF">F1735_09935</name>
</gene>
<evidence type="ECO:0000313" key="3">
    <source>
        <dbReference type="Proteomes" id="UP000610594"/>
    </source>
</evidence>
<accession>A0ABX0MIM2</accession>
<feature type="region of interest" description="Disordered" evidence="1">
    <location>
        <begin position="1"/>
        <end position="27"/>
    </location>
</feature>
<comment type="caution">
    <text evidence="2">The sequence shown here is derived from an EMBL/GenBank/DDBJ whole genome shotgun (WGS) entry which is preliminary data.</text>
</comment>
<sequence length="120" mass="13208">MAGSTASTAPVVNAGSWRTTKQTSTQRGYGYKWQQARIGYLAKHPYCVMCLAAAGVSEQGIEEITLACLTKGMALPRATVVDHKVPHRGDMTLFWDSTKWQALCKPCHDSHAQRRDKAIT</sequence>
<dbReference type="EMBL" id="WHJF01000020">
    <property type="protein sequence ID" value="NHZ62624.1"/>
    <property type="molecule type" value="Genomic_DNA"/>
</dbReference>